<gene>
    <name evidence="1" type="ORF">J2Z20_001404</name>
</gene>
<protein>
    <submittedName>
        <fullName evidence="1">2,3-bisphosphoglycerate-dependent phosphoglycerate mutase</fullName>
        <ecNumber evidence="1">5.4.2.11</ecNumber>
    </submittedName>
</protein>
<dbReference type="InterPro" id="IPR050275">
    <property type="entry name" value="PGM_Phosphatase"/>
</dbReference>
<dbReference type="PANTHER" id="PTHR48100:SF59">
    <property type="entry name" value="ADENOSYLCOBALAMIN_ALPHA-RIBAZOLE PHOSPHATASE"/>
    <property type="match status" value="1"/>
</dbReference>
<dbReference type="GO" id="GO:0004619">
    <property type="term" value="F:phosphoglycerate mutase activity"/>
    <property type="evidence" value="ECO:0007669"/>
    <property type="project" value="UniProtKB-EC"/>
</dbReference>
<evidence type="ECO:0000313" key="1">
    <source>
        <dbReference type="EMBL" id="MBP1936543.1"/>
    </source>
</evidence>
<dbReference type="PANTHER" id="PTHR48100">
    <property type="entry name" value="BROAD-SPECIFICITY PHOSPHATASE YOR283W-RELATED"/>
    <property type="match status" value="1"/>
</dbReference>
<dbReference type="CDD" id="cd07067">
    <property type="entry name" value="HP_PGM_like"/>
    <property type="match status" value="1"/>
</dbReference>
<dbReference type="InterPro" id="IPR013078">
    <property type="entry name" value="His_Pase_superF_clade-1"/>
</dbReference>
<dbReference type="InterPro" id="IPR029033">
    <property type="entry name" value="His_PPase_superfam"/>
</dbReference>
<keyword evidence="1" id="KW-0413">Isomerase</keyword>
<dbReference type="EC" id="5.4.2.11" evidence="1"/>
<dbReference type="SUPFAM" id="SSF53254">
    <property type="entry name" value="Phosphoglycerate mutase-like"/>
    <property type="match status" value="1"/>
</dbReference>
<sequence>MTKNKNFIYFIRHAESLYVEGAERSRGLTDNGKLDAIVVKELLINEGIDLFYSSPYSRTINTIMVLANELSKEIIIEEDLREREIGDFSKCHFKEAKRKVYEDFRFSFTNGESSEQAQRRAVKVVEKILEEHDDKRIVIGTHGDIMSLMLNYFDKNYGFSFWESTSMPDIYQLYFEGLELKRVIRLWK</sequence>
<evidence type="ECO:0000313" key="2">
    <source>
        <dbReference type="Proteomes" id="UP001519273"/>
    </source>
</evidence>
<comment type="caution">
    <text evidence="1">The sequence shown here is derived from an EMBL/GenBank/DDBJ whole genome shotgun (WGS) entry which is preliminary data.</text>
</comment>
<dbReference type="Pfam" id="PF00300">
    <property type="entry name" value="His_Phos_1"/>
    <property type="match status" value="1"/>
</dbReference>
<dbReference type="Gene3D" id="3.40.50.1240">
    <property type="entry name" value="Phosphoglycerate mutase-like"/>
    <property type="match status" value="1"/>
</dbReference>
<proteinExistence type="predicted"/>
<name>A0ABS4H1Z1_9BACL</name>
<reference evidence="1 2" key="1">
    <citation type="submission" date="2021-03" db="EMBL/GenBank/DDBJ databases">
        <title>Genomic Encyclopedia of Type Strains, Phase IV (KMG-IV): sequencing the most valuable type-strain genomes for metagenomic binning, comparative biology and taxonomic classification.</title>
        <authorList>
            <person name="Goeker M."/>
        </authorList>
    </citation>
    <scope>NUCLEOTIDE SEQUENCE [LARGE SCALE GENOMIC DNA]</scope>
    <source>
        <strain evidence="1 2">DSM 23491</strain>
    </source>
</reference>
<organism evidence="1 2">
    <name type="scientific">Paenibacillus sediminis</name>
    <dbReference type="NCBI Taxonomy" id="664909"/>
    <lineage>
        <taxon>Bacteria</taxon>
        <taxon>Bacillati</taxon>
        <taxon>Bacillota</taxon>
        <taxon>Bacilli</taxon>
        <taxon>Bacillales</taxon>
        <taxon>Paenibacillaceae</taxon>
        <taxon>Paenibacillus</taxon>
    </lineage>
</organism>
<dbReference type="RefSeq" id="WP_209847002.1">
    <property type="nucleotide sequence ID" value="NZ_CBCRVE010000002.1"/>
</dbReference>
<dbReference type="Proteomes" id="UP001519273">
    <property type="component" value="Unassembled WGS sequence"/>
</dbReference>
<keyword evidence="2" id="KW-1185">Reference proteome</keyword>
<accession>A0ABS4H1Z1</accession>
<dbReference type="EMBL" id="JAGGKP010000001">
    <property type="protein sequence ID" value="MBP1936543.1"/>
    <property type="molecule type" value="Genomic_DNA"/>
</dbReference>